<dbReference type="InterPro" id="IPR032466">
    <property type="entry name" value="Metal_Hydrolase"/>
</dbReference>
<dbReference type="Proteomes" id="UP000192769">
    <property type="component" value="Unassembled WGS sequence"/>
</dbReference>
<gene>
    <name evidence="4" type="ORF">B2J69_00360</name>
</gene>
<dbReference type="Pfam" id="PF01979">
    <property type="entry name" value="Amidohydro_1"/>
    <property type="match status" value="1"/>
</dbReference>
<name>A0A1V9DQX8_9GAMM</name>
<evidence type="ECO:0000259" key="3">
    <source>
        <dbReference type="Pfam" id="PF01979"/>
    </source>
</evidence>
<dbReference type="Gene3D" id="2.30.40.10">
    <property type="entry name" value="Urease, subunit C, domain 1"/>
    <property type="match status" value="1"/>
</dbReference>
<sequence length="419" mass="44578">MTPDGNDLPQGDILIRNNSIVAIGEHLSAPGANIIEAKGSFVLPGFVDAHSHLWVTTQRGQFRNGAGKFFPVSSALGKAMQPEDIHTAIYTGALELLNGGVTTSGDFFDNIHAPAWGDAGFRALQEAGIRAIMFYGGPDKTTRYPIDITHAASLARRHDPRVSVGLAWRLPRQLADEQNWAMRDREYQWAKQHSLPLQVHVSGEADAMFNALIDRHYLASFVTVVHATDARAAQLEALETAGASLVVTPVSEQRVGYGLTRIDHFKGVSRFGLGIDGNSLAGSGDMYANLRLAALTMSGAAADETRPDPRQLLKMATLGGAQALGLEKETGSLAVGKRADIQIISPDTLSMSGFGGGDPAALLLYSAQPQNVTTVIVDGRVLKQNGTLSGVDLAEVLADAQRSAEAIRQRAAQTTPTAP</sequence>
<feature type="domain" description="Amidohydrolase-related" evidence="3">
    <location>
        <begin position="41"/>
        <end position="381"/>
    </location>
</feature>
<dbReference type="EMBL" id="MWUE01000003">
    <property type="protein sequence ID" value="OQP36269.1"/>
    <property type="molecule type" value="Genomic_DNA"/>
</dbReference>
<comment type="similarity">
    <text evidence="1">Belongs to the metallo-dependent hydrolases superfamily. ATZ/TRZ family.</text>
</comment>
<dbReference type="InterPro" id="IPR050287">
    <property type="entry name" value="MTA/SAH_deaminase"/>
</dbReference>
<evidence type="ECO:0000313" key="5">
    <source>
        <dbReference type="Proteomes" id="UP000192769"/>
    </source>
</evidence>
<dbReference type="Gene3D" id="3.20.20.140">
    <property type="entry name" value="Metal-dependent hydrolases"/>
    <property type="match status" value="1"/>
</dbReference>
<evidence type="ECO:0000313" key="4">
    <source>
        <dbReference type="EMBL" id="OQP36269.1"/>
    </source>
</evidence>
<protein>
    <submittedName>
        <fullName evidence="4">Hydrolase</fullName>
    </submittedName>
</protein>
<proteinExistence type="inferred from homology"/>
<evidence type="ECO:0000256" key="1">
    <source>
        <dbReference type="ARBA" id="ARBA00006745"/>
    </source>
</evidence>
<dbReference type="InterPro" id="IPR011059">
    <property type="entry name" value="Metal-dep_hydrolase_composite"/>
</dbReference>
<dbReference type="SUPFAM" id="SSF51338">
    <property type="entry name" value="Composite domain of metallo-dependent hydrolases"/>
    <property type="match status" value="2"/>
</dbReference>
<dbReference type="InterPro" id="IPR006680">
    <property type="entry name" value="Amidohydro-rel"/>
</dbReference>
<dbReference type="AlphaFoldDB" id="A0A1V9DQX8"/>
<organism evidence="4 5">
    <name type="scientific">Pantoea latae</name>
    <dbReference type="NCBI Taxonomy" id="1964541"/>
    <lineage>
        <taxon>Bacteria</taxon>
        <taxon>Pseudomonadati</taxon>
        <taxon>Pseudomonadota</taxon>
        <taxon>Gammaproteobacteria</taxon>
        <taxon>Enterobacterales</taxon>
        <taxon>Erwiniaceae</taxon>
        <taxon>Pantoea</taxon>
    </lineage>
</organism>
<comment type="caution">
    <text evidence="4">The sequence shown here is derived from an EMBL/GenBank/DDBJ whole genome shotgun (WGS) entry which is preliminary data.</text>
</comment>
<dbReference type="PANTHER" id="PTHR43794:SF11">
    <property type="entry name" value="AMIDOHYDROLASE-RELATED DOMAIN-CONTAINING PROTEIN"/>
    <property type="match status" value="1"/>
</dbReference>
<reference evidence="4 5" key="1">
    <citation type="submission" date="2017-02" db="EMBL/GenBank/DDBJ databases">
        <title>Whole genome shotgun sequence of Pantoea agglomerans strain AS1 isolated from a cycad, Zamia floridana in Central Florida, USA.</title>
        <authorList>
            <person name="Lata P."/>
            <person name="Govindarajan S."/>
            <person name="Qi F."/>
            <person name="Li J.-L."/>
            <person name="Maurya S.K."/>
            <person name="Sahoo M.K."/>
        </authorList>
    </citation>
    <scope>NUCLEOTIDE SEQUENCE [LARGE SCALE GENOMIC DNA]</scope>
    <source>
        <strain evidence="4 5">AS1</strain>
    </source>
</reference>
<keyword evidence="2 4" id="KW-0378">Hydrolase</keyword>
<dbReference type="GO" id="GO:0016810">
    <property type="term" value="F:hydrolase activity, acting on carbon-nitrogen (but not peptide) bonds"/>
    <property type="evidence" value="ECO:0007669"/>
    <property type="project" value="InterPro"/>
</dbReference>
<evidence type="ECO:0000256" key="2">
    <source>
        <dbReference type="ARBA" id="ARBA00022801"/>
    </source>
</evidence>
<dbReference type="PANTHER" id="PTHR43794">
    <property type="entry name" value="AMINOHYDROLASE SSNA-RELATED"/>
    <property type="match status" value="1"/>
</dbReference>
<dbReference type="SUPFAM" id="SSF51556">
    <property type="entry name" value="Metallo-dependent hydrolases"/>
    <property type="match status" value="1"/>
</dbReference>
<accession>A0A1V9DQX8</accession>
<keyword evidence="5" id="KW-1185">Reference proteome</keyword>